<keyword evidence="2" id="KW-1185">Reference proteome</keyword>
<organism evidence="1 2">
    <name type="scientific">Terribacillus halophilus</name>
    <dbReference type="NCBI Taxonomy" id="361279"/>
    <lineage>
        <taxon>Bacteria</taxon>
        <taxon>Bacillati</taxon>
        <taxon>Bacillota</taxon>
        <taxon>Bacilli</taxon>
        <taxon>Bacillales</taxon>
        <taxon>Bacillaceae</taxon>
        <taxon>Terribacillus</taxon>
    </lineage>
</organism>
<reference evidence="2" key="1">
    <citation type="submission" date="2016-10" db="EMBL/GenBank/DDBJ databases">
        <authorList>
            <person name="Varghese N."/>
            <person name="Submissions S."/>
        </authorList>
    </citation>
    <scope>NUCLEOTIDE SEQUENCE [LARGE SCALE GENOMIC DNA]</scope>
    <source>
        <strain evidence="2">DSM 21620</strain>
    </source>
</reference>
<dbReference type="EMBL" id="FMZB01000005">
    <property type="protein sequence ID" value="SDC91247.1"/>
    <property type="molecule type" value="Genomic_DNA"/>
</dbReference>
<proteinExistence type="predicted"/>
<dbReference type="AlphaFoldDB" id="A0A1G6QHT6"/>
<protein>
    <submittedName>
        <fullName evidence="1">Uncharacterized protein</fullName>
    </submittedName>
</protein>
<gene>
    <name evidence="1" type="ORF">SAMN05421663_10565</name>
</gene>
<dbReference type="Proteomes" id="UP000198666">
    <property type="component" value="Unassembled WGS sequence"/>
</dbReference>
<evidence type="ECO:0000313" key="1">
    <source>
        <dbReference type="EMBL" id="SDC91247.1"/>
    </source>
</evidence>
<evidence type="ECO:0000313" key="2">
    <source>
        <dbReference type="Proteomes" id="UP000198666"/>
    </source>
</evidence>
<accession>A0A1G6QHT6</accession>
<sequence>MAIETNAHASEFVTAHAKPIGKGDTLCEETVY</sequence>
<dbReference type="STRING" id="361279.SAMN05421663_10565"/>
<name>A0A1G6QHT6_9BACI</name>